<dbReference type="EMBL" id="OK040777">
    <property type="protein sequence ID" value="UDL14658.1"/>
    <property type="molecule type" value="Genomic_DNA"/>
</dbReference>
<organism evidence="1 2">
    <name type="scientific">Arthrobacter phage KeAlii</name>
    <dbReference type="NCBI Taxonomy" id="2885973"/>
    <lineage>
        <taxon>Viruses</taxon>
        <taxon>Duplodnaviria</taxon>
        <taxon>Heunggongvirae</taxon>
        <taxon>Uroviricota</taxon>
        <taxon>Caudoviricetes</taxon>
        <taxon>Casidaviridae</taxon>
        <taxon>Manhattanvirus</taxon>
        <taxon>Manhattanvirus kealii</taxon>
    </lineage>
</organism>
<protein>
    <submittedName>
        <fullName evidence="1">Uncharacterized protein</fullName>
    </submittedName>
</protein>
<gene>
    <name evidence="1" type="primary">52</name>
    <name evidence="1" type="ORF">SEA_KEALII_52</name>
</gene>
<proteinExistence type="predicted"/>
<dbReference type="KEGG" id="vg:77954560"/>
<evidence type="ECO:0000313" key="1">
    <source>
        <dbReference type="EMBL" id="UDL14658.1"/>
    </source>
</evidence>
<name>A0AA95B889_9CAUD</name>
<dbReference type="Proteomes" id="UP000827862">
    <property type="component" value="Segment"/>
</dbReference>
<accession>A0AA95B889</accession>
<sequence>MNDETAAPETAEAAPNPLKALQSIAALGENVFGVNPVQIVLIYPEAAHLSVAMGDEPLYNRIAALEDLLRDLREEQAAEDGEE</sequence>
<dbReference type="GeneID" id="77954560"/>
<keyword evidence="2" id="KW-1185">Reference proteome</keyword>
<dbReference type="RefSeq" id="YP_010678169.1">
    <property type="nucleotide sequence ID" value="NC_071031.1"/>
</dbReference>
<reference evidence="1" key="1">
    <citation type="submission" date="2024-06" db="EMBL/GenBank/DDBJ databases">
        <authorList>
            <person name="Valenzuela N."/>
            <person name="Pablo J."/>
            <person name="Strother B."/>
            <person name="Cravalho Y."/>
            <person name="Barto Z."/>
            <person name="Kane C."/>
            <person name="Chong R.A."/>
            <person name="Kawasaki K."/>
            <person name="Cruz S."/>
            <person name="Porter M.L."/>
            <person name="Pearce R."/>
            <person name="Hohenstein G."/>
            <person name="Li K."/>
            <person name="Kaniho J."/>
            <person name="Sadones M."/>
            <person name="Hamlin F."/>
            <person name="Daniels M."/>
            <person name="McKee K."/>
            <person name="Furlong K.P."/>
            <person name="Rudner A.D."/>
            <person name="Beyer A.R."/>
            <person name="Edgington N.P."/>
            <person name="Freise A.C."/>
            <person name="Garcia Costas A.M."/>
            <person name="Gibb B.P."/>
            <person name="Klyczek K.K."/>
            <person name="Swerdlow S.J."/>
            <person name="Garlena R.A."/>
            <person name="Russell D.A."/>
            <person name="Jacobs-Sera D."/>
            <person name="Hatfull G.F."/>
        </authorList>
    </citation>
    <scope>NUCLEOTIDE SEQUENCE</scope>
</reference>
<evidence type="ECO:0000313" key="2">
    <source>
        <dbReference type="Proteomes" id="UP000827862"/>
    </source>
</evidence>